<name>A0AC61N032_9FIRM</name>
<dbReference type="Proteomes" id="UP000682782">
    <property type="component" value="Chromosome"/>
</dbReference>
<reference evidence="1" key="1">
    <citation type="submission" date="2021-01" db="EMBL/GenBank/DDBJ databases">
        <title>Complete genome sequence of Clostridiales bacterium R-7.</title>
        <authorList>
            <person name="Mahoney-Kurpe S.C."/>
            <person name="Palevich N."/>
            <person name="Koike S."/>
            <person name="Moon C.D."/>
            <person name="Attwood G.T."/>
        </authorList>
    </citation>
    <scope>NUCLEOTIDE SEQUENCE</scope>
    <source>
        <strain evidence="1">R-7</strain>
    </source>
</reference>
<dbReference type="EMBL" id="CP068393">
    <property type="protein sequence ID" value="QUC68128.1"/>
    <property type="molecule type" value="Genomic_DNA"/>
</dbReference>
<evidence type="ECO:0000313" key="1">
    <source>
        <dbReference type="EMBL" id="QUC68128.1"/>
    </source>
</evidence>
<evidence type="ECO:0000313" key="2">
    <source>
        <dbReference type="Proteomes" id="UP000682782"/>
    </source>
</evidence>
<gene>
    <name evidence="1" type="ORF">JYE49_05395</name>
</gene>
<proteinExistence type="predicted"/>
<organism evidence="1 2">
    <name type="scientific">Aristaeella hokkaidonensis</name>
    <dbReference type="NCBI Taxonomy" id="3046382"/>
    <lineage>
        <taxon>Bacteria</taxon>
        <taxon>Bacillati</taxon>
        <taxon>Bacillota</taxon>
        <taxon>Clostridia</taxon>
        <taxon>Eubacteriales</taxon>
        <taxon>Aristaeellaceae</taxon>
        <taxon>Aristaeella</taxon>
    </lineage>
</organism>
<accession>A0AC61N032</accession>
<sequence>MARKQNADNSTANSGIPQRVEDAARNMMNHSAGPSRGYVPQRNPQPQDGWQQVPPGYYPGQMPPQQNSAYYTGQQQPINGGQRGFIVPTGNQGKKKKTRKKHPVLLALFLIVLVGAIGTGAYFSITSQLRTRKINDKVEAYNNLFCPGVYVDGIHLGGMTPEQALNSVNSQIQQRHDAWKVQLTYNDQQLLEINADMMGFNVDTQSVLYQAWAKGHTGDNEQRYAEMLQLEETPYNDYTAQPDGNTHVIDEKLMQIKEAIDKPAVNAAMTQFDPNQEYPFVFTDEEYGRNLDIEPIRQKLYQMVSTMESGSVELIPDVVAPTVFRSDLIMNYKVRGYATTEISRHSEENRNKNIRLAFDYINSYGSIIEPNGTFSFNKVVGKRTPERGFYPATEYVYGEHEEGYGGGVCQASTTLYQAAVRAGMQILERRPHSDSVTYTEYGKDATVYWSEFRGGKKIDFSFRNTSDAPIYIVAHVKTIPATKKEKKKLICEVTIYGKDMGSISYDMVTVEEAIPCTLNPVPVGDRDLVAKAKDGCNVDCYLVEYTNGVETSRKKMYRDRYEPRAERYYDPSAKK</sequence>
<keyword evidence="2" id="KW-1185">Reference proteome</keyword>
<protein>
    <submittedName>
        <fullName evidence="1">VanW family protein</fullName>
    </submittedName>
</protein>